<evidence type="ECO:0000313" key="3">
    <source>
        <dbReference type="Proteomes" id="UP000814176"/>
    </source>
</evidence>
<reference evidence="2 3" key="1">
    <citation type="journal article" date="2021" name="Environ. Microbiol.">
        <title>Gene family expansions and transcriptome signatures uncover fungal adaptations to wood decay.</title>
        <authorList>
            <person name="Hage H."/>
            <person name="Miyauchi S."/>
            <person name="Viragh M."/>
            <person name="Drula E."/>
            <person name="Min B."/>
            <person name="Chaduli D."/>
            <person name="Navarro D."/>
            <person name="Favel A."/>
            <person name="Norest M."/>
            <person name="Lesage-Meessen L."/>
            <person name="Balint B."/>
            <person name="Merenyi Z."/>
            <person name="de Eugenio L."/>
            <person name="Morin E."/>
            <person name="Martinez A.T."/>
            <person name="Baldrian P."/>
            <person name="Stursova M."/>
            <person name="Martinez M.J."/>
            <person name="Novotny C."/>
            <person name="Magnuson J.K."/>
            <person name="Spatafora J.W."/>
            <person name="Maurice S."/>
            <person name="Pangilinan J."/>
            <person name="Andreopoulos W."/>
            <person name="LaButti K."/>
            <person name="Hundley H."/>
            <person name="Na H."/>
            <person name="Kuo A."/>
            <person name="Barry K."/>
            <person name="Lipzen A."/>
            <person name="Henrissat B."/>
            <person name="Riley R."/>
            <person name="Ahrendt S."/>
            <person name="Nagy L.G."/>
            <person name="Grigoriev I.V."/>
            <person name="Martin F."/>
            <person name="Rosso M.N."/>
        </authorList>
    </citation>
    <scope>NUCLEOTIDE SEQUENCE [LARGE SCALE GENOMIC DNA]</scope>
    <source>
        <strain evidence="2 3">CIRM-BRFM 1785</strain>
    </source>
</reference>
<feature type="compositionally biased region" description="Low complexity" evidence="1">
    <location>
        <begin position="15"/>
        <end position="31"/>
    </location>
</feature>
<proteinExistence type="predicted"/>
<sequence>MLRPRHPTGLCTAIPSSSHRQPPAAQPQARPAASWPFRTLLQIPSVPATPAIASSSPVAFSSPFRLLQLRTIVSGSIAPSFRSLGRKSVGPAAGPVIRRPAAPTPFRTDHRCITQRPTSRWRSHRLYLRDNPRLHPVPRLRHHASMPRAVRIRIWPLLNLRWRDHRCIHTSEIWNLICGGFARRRTRSEFVLATRLLSTRRSDPLYWYSILEWTTGWSHAWIEICAIGVQRSEDTALHLACHPRPQVPPHPGTFA</sequence>
<dbReference type="GeneID" id="71998423"/>
<keyword evidence="3" id="KW-1185">Reference proteome</keyword>
<dbReference type="Proteomes" id="UP000814176">
    <property type="component" value="Unassembled WGS sequence"/>
</dbReference>
<name>A0ABQ8K3S0_9APHY</name>
<feature type="region of interest" description="Disordered" evidence="1">
    <location>
        <begin position="1"/>
        <end position="31"/>
    </location>
</feature>
<dbReference type="RefSeq" id="XP_047774608.1">
    <property type="nucleotide sequence ID" value="XM_047917691.1"/>
</dbReference>
<comment type="caution">
    <text evidence="2">The sequence shown here is derived from an EMBL/GenBank/DDBJ whole genome shotgun (WGS) entry which is preliminary data.</text>
</comment>
<gene>
    <name evidence="2" type="ORF">C8Q71DRAFT_305350</name>
</gene>
<protein>
    <submittedName>
        <fullName evidence="2">Uncharacterized protein</fullName>
    </submittedName>
</protein>
<accession>A0ABQ8K3S0</accession>
<evidence type="ECO:0000313" key="2">
    <source>
        <dbReference type="EMBL" id="KAH9831481.1"/>
    </source>
</evidence>
<evidence type="ECO:0000256" key="1">
    <source>
        <dbReference type="SAM" id="MobiDB-lite"/>
    </source>
</evidence>
<organism evidence="2 3">
    <name type="scientific">Rhodofomes roseus</name>
    <dbReference type="NCBI Taxonomy" id="34475"/>
    <lineage>
        <taxon>Eukaryota</taxon>
        <taxon>Fungi</taxon>
        <taxon>Dikarya</taxon>
        <taxon>Basidiomycota</taxon>
        <taxon>Agaricomycotina</taxon>
        <taxon>Agaricomycetes</taxon>
        <taxon>Polyporales</taxon>
        <taxon>Rhodofomes</taxon>
    </lineage>
</organism>
<dbReference type="EMBL" id="JADCUA010000026">
    <property type="protein sequence ID" value="KAH9831481.1"/>
    <property type="molecule type" value="Genomic_DNA"/>
</dbReference>